<accession>A0A9P4VLV3</accession>
<dbReference type="OrthoDB" id="542013at2759"/>
<dbReference type="Proteomes" id="UP000799429">
    <property type="component" value="Unassembled WGS sequence"/>
</dbReference>
<gene>
    <name evidence="2" type="ORF">M501DRAFT_146621</name>
</gene>
<dbReference type="SUPFAM" id="SSF51735">
    <property type="entry name" value="NAD(P)-binding Rossmann-fold domains"/>
    <property type="match status" value="1"/>
</dbReference>
<evidence type="ECO:0000256" key="1">
    <source>
        <dbReference type="ARBA" id="ARBA00023002"/>
    </source>
</evidence>
<organism evidence="2 3">
    <name type="scientific">Patellaria atrata CBS 101060</name>
    <dbReference type="NCBI Taxonomy" id="1346257"/>
    <lineage>
        <taxon>Eukaryota</taxon>
        <taxon>Fungi</taxon>
        <taxon>Dikarya</taxon>
        <taxon>Ascomycota</taxon>
        <taxon>Pezizomycotina</taxon>
        <taxon>Dothideomycetes</taxon>
        <taxon>Dothideomycetes incertae sedis</taxon>
        <taxon>Patellariales</taxon>
        <taxon>Patellariaceae</taxon>
        <taxon>Patellaria</taxon>
    </lineage>
</organism>
<reference evidence="2" key="1">
    <citation type="journal article" date="2020" name="Stud. Mycol.">
        <title>101 Dothideomycetes genomes: a test case for predicting lifestyles and emergence of pathogens.</title>
        <authorList>
            <person name="Haridas S."/>
            <person name="Albert R."/>
            <person name="Binder M."/>
            <person name="Bloem J."/>
            <person name="Labutti K."/>
            <person name="Salamov A."/>
            <person name="Andreopoulos B."/>
            <person name="Baker S."/>
            <person name="Barry K."/>
            <person name="Bills G."/>
            <person name="Bluhm B."/>
            <person name="Cannon C."/>
            <person name="Castanera R."/>
            <person name="Culley D."/>
            <person name="Daum C."/>
            <person name="Ezra D."/>
            <person name="Gonzalez J."/>
            <person name="Henrissat B."/>
            <person name="Kuo A."/>
            <person name="Liang C."/>
            <person name="Lipzen A."/>
            <person name="Lutzoni F."/>
            <person name="Magnuson J."/>
            <person name="Mondo S."/>
            <person name="Nolan M."/>
            <person name="Ohm R."/>
            <person name="Pangilinan J."/>
            <person name="Park H.-J."/>
            <person name="Ramirez L."/>
            <person name="Alfaro M."/>
            <person name="Sun H."/>
            <person name="Tritt A."/>
            <person name="Yoshinaga Y."/>
            <person name="Zwiers L.-H."/>
            <person name="Turgeon B."/>
            <person name="Goodwin S."/>
            <person name="Spatafora J."/>
            <person name="Crous P."/>
            <person name="Grigoriev I."/>
        </authorList>
    </citation>
    <scope>NUCLEOTIDE SEQUENCE</scope>
    <source>
        <strain evidence="2">CBS 101060</strain>
    </source>
</reference>
<dbReference type="EMBL" id="MU006098">
    <property type="protein sequence ID" value="KAF2837926.1"/>
    <property type="molecule type" value="Genomic_DNA"/>
</dbReference>
<dbReference type="InterPro" id="IPR036291">
    <property type="entry name" value="NAD(P)-bd_dom_sf"/>
</dbReference>
<dbReference type="GO" id="GO:0016491">
    <property type="term" value="F:oxidoreductase activity"/>
    <property type="evidence" value="ECO:0007669"/>
    <property type="project" value="UniProtKB-KW"/>
</dbReference>
<dbReference type="AlphaFoldDB" id="A0A9P4VLV3"/>
<keyword evidence="1" id="KW-0560">Oxidoreductase</keyword>
<dbReference type="PANTHER" id="PTHR43157">
    <property type="entry name" value="PHOSPHATIDYLINOSITOL-GLYCAN BIOSYNTHESIS CLASS F PROTEIN-RELATED"/>
    <property type="match status" value="1"/>
</dbReference>
<name>A0A9P4VLV3_9PEZI</name>
<protein>
    <submittedName>
        <fullName evidence="2">NAD(P)-binding protein</fullName>
    </submittedName>
</protein>
<keyword evidence="3" id="KW-1185">Reference proteome</keyword>
<comment type="caution">
    <text evidence="2">The sequence shown here is derived from an EMBL/GenBank/DDBJ whole genome shotgun (WGS) entry which is preliminary data.</text>
</comment>
<dbReference type="Pfam" id="PF00106">
    <property type="entry name" value="adh_short"/>
    <property type="match status" value="1"/>
</dbReference>
<sequence length="338" mass="37431">MSFLPDPLRMLVKSPFLFDFTSDGPLPFALRQKFFWGCVELPGEHLLKSKQVLMTGATSGVGLEASRQLLKLGTRLIMGIRNIKKAEKLKKDLEAEITGSSIQILPVDMASFQSIDHFISILKEGDIQIDIAILNAGFFSRGNSPTSDGYDPLFQVNFLSTAYFSMLLMPILRRPSAVSRVVFISSEGHAWADTSSTETLSFEEFKGVRSEDEENNYCLSKLFIALFAQRLAEYTNPDELVVVTTTPGFCASSFFPDSMGLLTRIIKVISARSVERGGRLHVQAAITDASIAHGAYFRDGTPSSLSRFAESKEGKALSKHLWQEVQNFAKSRGKTFNS</sequence>
<evidence type="ECO:0000313" key="2">
    <source>
        <dbReference type="EMBL" id="KAF2837926.1"/>
    </source>
</evidence>
<dbReference type="PANTHER" id="PTHR43157:SF31">
    <property type="entry name" value="PHOSPHATIDYLINOSITOL-GLYCAN BIOSYNTHESIS CLASS F PROTEIN"/>
    <property type="match status" value="1"/>
</dbReference>
<proteinExistence type="predicted"/>
<dbReference type="Gene3D" id="3.40.50.720">
    <property type="entry name" value="NAD(P)-binding Rossmann-like Domain"/>
    <property type="match status" value="1"/>
</dbReference>
<evidence type="ECO:0000313" key="3">
    <source>
        <dbReference type="Proteomes" id="UP000799429"/>
    </source>
</evidence>
<dbReference type="InterPro" id="IPR002347">
    <property type="entry name" value="SDR_fam"/>
</dbReference>